<dbReference type="Proteomes" id="UP001055879">
    <property type="component" value="Linkage Group LG08"/>
</dbReference>
<gene>
    <name evidence="1" type="ORF">L6452_25341</name>
</gene>
<organism evidence="1 2">
    <name type="scientific">Arctium lappa</name>
    <name type="common">Greater burdock</name>
    <name type="synonym">Lappa major</name>
    <dbReference type="NCBI Taxonomy" id="4217"/>
    <lineage>
        <taxon>Eukaryota</taxon>
        <taxon>Viridiplantae</taxon>
        <taxon>Streptophyta</taxon>
        <taxon>Embryophyta</taxon>
        <taxon>Tracheophyta</taxon>
        <taxon>Spermatophyta</taxon>
        <taxon>Magnoliopsida</taxon>
        <taxon>eudicotyledons</taxon>
        <taxon>Gunneridae</taxon>
        <taxon>Pentapetalae</taxon>
        <taxon>asterids</taxon>
        <taxon>campanulids</taxon>
        <taxon>Asterales</taxon>
        <taxon>Asteraceae</taxon>
        <taxon>Carduoideae</taxon>
        <taxon>Cardueae</taxon>
        <taxon>Arctiinae</taxon>
        <taxon>Arctium</taxon>
    </lineage>
</organism>
<evidence type="ECO:0000313" key="2">
    <source>
        <dbReference type="Proteomes" id="UP001055879"/>
    </source>
</evidence>
<name>A0ACB9AB91_ARCLA</name>
<reference evidence="2" key="1">
    <citation type="journal article" date="2022" name="Mol. Ecol. Resour.">
        <title>The genomes of chicory, endive, great burdock and yacon provide insights into Asteraceae palaeo-polyploidization history and plant inulin production.</title>
        <authorList>
            <person name="Fan W."/>
            <person name="Wang S."/>
            <person name="Wang H."/>
            <person name="Wang A."/>
            <person name="Jiang F."/>
            <person name="Liu H."/>
            <person name="Zhao H."/>
            <person name="Xu D."/>
            <person name="Zhang Y."/>
        </authorList>
    </citation>
    <scope>NUCLEOTIDE SEQUENCE [LARGE SCALE GENOMIC DNA]</scope>
    <source>
        <strain evidence="2">cv. Niubang</strain>
    </source>
</reference>
<sequence length="261" mass="29398">MLQEEFTYNPLARALGAFLESYPTTLHSSLPSSWYELMVFWSHDDPEPIPDKIRCAFQNLHVFVFSKGLIQFWAPPKSASGRQLLTTADQPFILATLHGDEDKYRLCSLKYQYCVDNPNPGGVEEDEDVRIIRDGAAGRAFLNQTPELLFLDLKVAAGSPLVSSALESGLRCCVMFPVFDPSQSSCCCVGVVECSTRLPYELIGVFNKLNTALEKEGLKTFHVRDRLPYKTMRGWKHVKNEIDEALKIISHTHGLDLAHFI</sequence>
<proteinExistence type="predicted"/>
<keyword evidence="2" id="KW-1185">Reference proteome</keyword>
<protein>
    <submittedName>
        <fullName evidence="1">Uncharacterized protein</fullName>
    </submittedName>
</protein>
<evidence type="ECO:0000313" key="1">
    <source>
        <dbReference type="EMBL" id="KAI3707113.1"/>
    </source>
</evidence>
<dbReference type="EMBL" id="CM042054">
    <property type="protein sequence ID" value="KAI3707113.1"/>
    <property type="molecule type" value="Genomic_DNA"/>
</dbReference>
<comment type="caution">
    <text evidence="1">The sequence shown here is derived from an EMBL/GenBank/DDBJ whole genome shotgun (WGS) entry which is preliminary data.</text>
</comment>
<accession>A0ACB9AB91</accession>
<reference evidence="1 2" key="2">
    <citation type="journal article" date="2022" name="Mol. Ecol. Resour.">
        <title>The genomes of chicory, endive, great burdock and yacon provide insights into Asteraceae paleo-polyploidization history and plant inulin production.</title>
        <authorList>
            <person name="Fan W."/>
            <person name="Wang S."/>
            <person name="Wang H."/>
            <person name="Wang A."/>
            <person name="Jiang F."/>
            <person name="Liu H."/>
            <person name="Zhao H."/>
            <person name="Xu D."/>
            <person name="Zhang Y."/>
        </authorList>
    </citation>
    <scope>NUCLEOTIDE SEQUENCE [LARGE SCALE GENOMIC DNA]</scope>
    <source>
        <strain evidence="2">cv. Niubang</strain>
    </source>
</reference>